<keyword evidence="1" id="KW-0732">Signal</keyword>
<evidence type="ECO:0000313" key="2">
    <source>
        <dbReference type="EMBL" id="MCV2884218.1"/>
    </source>
</evidence>
<name>A0ABT3A6K0_9ALTE</name>
<evidence type="ECO:0000256" key="1">
    <source>
        <dbReference type="SAM" id="SignalP"/>
    </source>
</evidence>
<dbReference type="RefSeq" id="WP_263711425.1">
    <property type="nucleotide sequence ID" value="NZ_JAOWKX010000002.1"/>
</dbReference>
<protein>
    <submittedName>
        <fullName evidence="2">DUF2987 domain-containing protein</fullName>
    </submittedName>
</protein>
<keyword evidence="3" id="KW-1185">Reference proteome</keyword>
<feature type="signal peptide" evidence="1">
    <location>
        <begin position="1"/>
        <end position="19"/>
    </location>
</feature>
<dbReference type="EMBL" id="JAOWKX010000002">
    <property type="protein sequence ID" value="MCV2884218.1"/>
    <property type="molecule type" value="Genomic_DNA"/>
</dbReference>
<organism evidence="2 3">
    <name type="scientific">Fluctibacter corallii</name>
    <dbReference type="NCBI Taxonomy" id="2984329"/>
    <lineage>
        <taxon>Bacteria</taxon>
        <taxon>Pseudomonadati</taxon>
        <taxon>Pseudomonadota</taxon>
        <taxon>Gammaproteobacteria</taxon>
        <taxon>Alteromonadales</taxon>
        <taxon>Alteromonadaceae</taxon>
        <taxon>Fluctibacter</taxon>
    </lineage>
</organism>
<evidence type="ECO:0000313" key="3">
    <source>
        <dbReference type="Proteomes" id="UP001652504"/>
    </source>
</evidence>
<dbReference type="Proteomes" id="UP001652504">
    <property type="component" value="Unassembled WGS sequence"/>
</dbReference>
<reference evidence="2 3" key="1">
    <citation type="submission" date="2022-10" db="EMBL/GenBank/DDBJ databases">
        <title>Aestuariibacter sp. AA17 isolated from Montipora capitata coral fragment.</title>
        <authorList>
            <person name="Emsley S.A."/>
            <person name="Pfannmuller K.M."/>
            <person name="Loughran R.M."/>
            <person name="Shlafstein M."/>
            <person name="Papke E."/>
            <person name="Saw J.H."/>
            <person name="Ushijima B."/>
            <person name="Videau P."/>
        </authorList>
    </citation>
    <scope>NUCLEOTIDE SEQUENCE [LARGE SCALE GENOMIC DNA]</scope>
    <source>
        <strain evidence="2 3">AA17</strain>
    </source>
</reference>
<sequence>MIKPLLAASLVFTSTFSFADPLALEYKTFYSHVKKIDDEDTNALQFSFGFKHIHENRLCDVKSALIKTQKQDIPLTVTSENRFTVPNEKALKLADALVIIELDDQDNQCDMSVQLETKPEWLKQNYTQDELMQLFSQYENFFDDIGGFMSFLLPSVTGLQFTFNDDVAVEGMKTRFTEGELSSVKEVSFNALPKRITAITKQDDDK</sequence>
<proteinExistence type="predicted"/>
<dbReference type="Pfam" id="PF11205">
    <property type="entry name" value="DUF2987"/>
    <property type="match status" value="1"/>
</dbReference>
<gene>
    <name evidence="2" type="ORF">OE749_05885</name>
</gene>
<feature type="chain" id="PRO_5046625240" evidence="1">
    <location>
        <begin position="20"/>
        <end position="206"/>
    </location>
</feature>
<accession>A0ABT3A6K0</accession>
<dbReference type="InterPro" id="IPR021370">
    <property type="entry name" value="DUF2987"/>
</dbReference>
<comment type="caution">
    <text evidence="2">The sequence shown here is derived from an EMBL/GenBank/DDBJ whole genome shotgun (WGS) entry which is preliminary data.</text>
</comment>